<evidence type="ECO:0000256" key="10">
    <source>
        <dbReference type="ARBA" id="ARBA00042893"/>
    </source>
</evidence>
<dbReference type="SUPFAM" id="SSF55785">
    <property type="entry name" value="PYP-like sensor domain (PAS domain)"/>
    <property type="match status" value="1"/>
</dbReference>
<evidence type="ECO:0000256" key="11">
    <source>
        <dbReference type="SAM" id="MobiDB-lite"/>
    </source>
</evidence>
<evidence type="ECO:0000256" key="4">
    <source>
        <dbReference type="ARBA" id="ARBA00022737"/>
    </source>
</evidence>
<evidence type="ECO:0000256" key="5">
    <source>
        <dbReference type="ARBA" id="ARBA00023015"/>
    </source>
</evidence>
<feature type="compositionally biased region" description="Polar residues" evidence="11">
    <location>
        <begin position="35"/>
        <end position="56"/>
    </location>
</feature>
<dbReference type="Pfam" id="PF12114">
    <property type="entry name" value="Period_C"/>
    <property type="match status" value="1"/>
</dbReference>
<dbReference type="InterPro" id="IPR013655">
    <property type="entry name" value="PAS_fold_3"/>
</dbReference>
<evidence type="ECO:0000256" key="8">
    <source>
        <dbReference type="ARBA" id="ARBA00023242"/>
    </source>
</evidence>
<feature type="compositionally biased region" description="Polar residues" evidence="11">
    <location>
        <begin position="861"/>
        <end position="872"/>
    </location>
</feature>
<dbReference type="Gene3D" id="3.30.450.20">
    <property type="entry name" value="PAS domain"/>
    <property type="match status" value="2"/>
</dbReference>
<comment type="subcellular location">
    <subcellularLocation>
        <location evidence="2">Cytoplasm</location>
    </subcellularLocation>
    <subcellularLocation>
        <location evidence="1">Nucleus</location>
    </subcellularLocation>
</comment>
<evidence type="ECO:0000259" key="13">
    <source>
        <dbReference type="PROSITE" id="PS51054"/>
    </source>
</evidence>
<dbReference type="GO" id="GO:0005737">
    <property type="term" value="C:cytoplasm"/>
    <property type="evidence" value="ECO:0007669"/>
    <property type="project" value="UniProtKB-SubCell"/>
</dbReference>
<dbReference type="CDD" id="cd00130">
    <property type="entry name" value="PAS"/>
    <property type="match status" value="1"/>
</dbReference>
<evidence type="ECO:0000256" key="3">
    <source>
        <dbReference type="ARBA" id="ARBA00022490"/>
    </source>
</evidence>
<evidence type="ECO:0000256" key="1">
    <source>
        <dbReference type="ARBA" id="ARBA00004123"/>
    </source>
</evidence>
<dbReference type="InterPro" id="IPR057310">
    <property type="entry name" value="PER1-3_bHLH"/>
</dbReference>
<evidence type="ECO:0000313" key="14">
    <source>
        <dbReference type="EMBL" id="EHH21808.1"/>
    </source>
</evidence>
<keyword evidence="6" id="KW-0090">Biological rhythms</keyword>
<feature type="compositionally biased region" description="Polar residues" evidence="11">
    <location>
        <begin position="520"/>
        <end position="530"/>
    </location>
</feature>
<dbReference type="InterPro" id="IPR022728">
    <property type="entry name" value="Period_circadian-like_C"/>
</dbReference>
<dbReference type="SUPFAM" id="SSF158457">
    <property type="entry name" value="Orange domain-like"/>
    <property type="match status" value="1"/>
</dbReference>
<dbReference type="InterPro" id="IPR035965">
    <property type="entry name" value="PAS-like_dom_sf"/>
</dbReference>
<dbReference type="PROSITE" id="PS50112">
    <property type="entry name" value="PAS"/>
    <property type="match status" value="1"/>
</dbReference>
<dbReference type="PANTHER" id="PTHR11269">
    <property type="entry name" value="PERIOD CIRCADIAN PROTEIN"/>
    <property type="match status" value="1"/>
</dbReference>
<keyword evidence="7" id="KW-0804">Transcription</keyword>
<organism evidence="14">
    <name type="scientific">Macaca mulatta</name>
    <name type="common">Rhesus macaque</name>
    <dbReference type="NCBI Taxonomy" id="9544"/>
    <lineage>
        <taxon>Eukaryota</taxon>
        <taxon>Metazoa</taxon>
        <taxon>Chordata</taxon>
        <taxon>Craniata</taxon>
        <taxon>Vertebrata</taxon>
        <taxon>Euteleostomi</taxon>
        <taxon>Mammalia</taxon>
        <taxon>Eutheria</taxon>
        <taxon>Euarchontoglires</taxon>
        <taxon>Primates</taxon>
        <taxon>Haplorrhini</taxon>
        <taxon>Catarrhini</taxon>
        <taxon>Cercopithecidae</taxon>
        <taxon>Cercopithecinae</taxon>
        <taxon>Macaca</taxon>
    </lineage>
</organism>
<protein>
    <recommendedName>
        <fullName evidence="9">Period circadian protein homolog 2</fullName>
    </recommendedName>
    <alternativeName>
        <fullName evidence="10">Circadian clock protein PERIOD 2</fullName>
    </alternativeName>
</protein>
<feature type="domain" description="Orange" evidence="13">
    <location>
        <begin position="1316"/>
        <end position="1349"/>
    </location>
</feature>
<feature type="compositionally biased region" description="Basic and acidic residues" evidence="11">
    <location>
        <begin position="1294"/>
        <end position="1307"/>
    </location>
</feature>
<dbReference type="SMART" id="SM00091">
    <property type="entry name" value="PAS"/>
    <property type="match status" value="2"/>
</dbReference>
<feature type="region of interest" description="Disordered" evidence="11">
    <location>
        <begin position="1050"/>
        <end position="1081"/>
    </location>
</feature>
<dbReference type="InterPro" id="IPR050760">
    <property type="entry name" value="Period_circadian_regulator"/>
</dbReference>
<keyword evidence="4" id="KW-0677">Repeat</keyword>
<keyword evidence="8" id="KW-0539">Nucleus</keyword>
<evidence type="ECO:0000259" key="12">
    <source>
        <dbReference type="PROSITE" id="PS50112"/>
    </source>
</evidence>
<dbReference type="GO" id="GO:0048511">
    <property type="term" value="P:rhythmic process"/>
    <property type="evidence" value="ECO:0007669"/>
    <property type="project" value="UniProtKB-KW"/>
</dbReference>
<dbReference type="FunFam" id="3.30.450.20:FF:000013">
    <property type="entry name" value="Period circadian protein homolog 2"/>
    <property type="match status" value="1"/>
</dbReference>
<feature type="region of interest" description="Disordered" evidence="11">
    <location>
        <begin position="477"/>
        <end position="569"/>
    </location>
</feature>
<feature type="domain" description="PAS" evidence="12">
    <location>
        <begin position="346"/>
        <end position="389"/>
    </location>
</feature>
<feature type="region of interest" description="Disordered" evidence="11">
    <location>
        <begin position="1106"/>
        <end position="1138"/>
    </location>
</feature>
<dbReference type="GO" id="GO:0006355">
    <property type="term" value="P:regulation of DNA-templated transcription"/>
    <property type="evidence" value="ECO:0007669"/>
    <property type="project" value="InterPro"/>
</dbReference>
<feature type="region of interest" description="Disordered" evidence="11">
    <location>
        <begin position="1"/>
        <end position="78"/>
    </location>
</feature>
<evidence type="ECO:0000256" key="7">
    <source>
        <dbReference type="ARBA" id="ARBA00023163"/>
    </source>
</evidence>
<dbReference type="PANTHER" id="PTHR11269:SF9">
    <property type="entry name" value="PERIOD CIRCADIAN PROTEIN HOMOLOG 2"/>
    <property type="match status" value="1"/>
</dbReference>
<dbReference type="PROSITE" id="PS51054">
    <property type="entry name" value="ORANGE"/>
    <property type="match status" value="1"/>
</dbReference>
<dbReference type="Pfam" id="PF21353">
    <property type="entry name" value="Per3-like_PAS-A"/>
    <property type="match status" value="1"/>
</dbReference>
<proteinExistence type="predicted"/>
<dbReference type="InterPro" id="IPR048814">
    <property type="entry name" value="Per1-3_PAS-A"/>
</dbReference>
<dbReference type="InterPro" id="IPR000014">
    <property type="entry name" value="PAS"/>
</dbReference>
<dbReference type="EMBL" id="CM001264">
    <property type="protein sequence ID" value="EHH21808.1"/>
    <property type="molecule type" value="Genomic_DNA"/>
</dbReference>
<feature type="compositionally biased region" description="Basic residues" evidence="11">
    <location>
        <begin position="822"/>
        <end position="835"/>
    </location>
</feature>
<reference evidence="14" key="1">
    <citation type="journal article" date="2011" name="Nat. Biotechnol.">
        <title>Genome sequencing and comparison of two nonhuman primate animal models, the cynomolgus and Chinese rhesus macaques.</title>
        <authorList>
            <person name="Yan G."/>
            <person name="Zhang G."/>
            <person name="Fang X."/>
            <person name="Zhang Y."/>
            <person name="Li C."/>
            <person name="Ling F."/>
            <person name="Cooper D.N."/>
            <person name="Li Q."/>
            <person name="Li Y."/>
            <person name="van Gool A.J."/>
            <person name="Du H."/>
            <person name="Chen J."/>
            <person name="Chen R."/>
            <person name="Zhang P."/>
            <person name="Huang Z."/>
            <person name="Thompson J.R."/>
            <person name="Meng Y."/>
            <person name="Bai Y."/>
            <person name="Wang J."/>
            <person name="Zhuo M."/>
            <person name="Wang T."/>
            <person name="Huang Y."/>
            <person name="Wei L."/>
            <person name="Li J."/>
            <person name="Wang Z."/>
            <person name="Hu H."/>
            <person name="Yang P."/>
            <person name="Le L."/>
            <person name="Stenson P.D."/>
            <person name="Li B."/>
            <person name="Liu X."/>
            <person name="Ball E.V."/>
            <person name="An N."/>
            <person name="Huang Q."/>
            <person name="Zhang Y."/>
            <person name="Fan W."/>
            <person name="Zhang X."/>
            <person name="Li Y."/>
            <person name="Wang W."/>
            <person name="Katze M.G."/>
            <person name="Su B."/>
            <person name="Nielsen R."/>
            <person name="Yang H."/>
            <person name="Wang J."/>
            <person name="Wang X."/>
            <person name="Wang J."/>
        </authorList>
    </citation>
    <scope>NUCLEOTIDE SEQUENCE [LARGE SCALE GENOMIC DNA]</scope>
    <source>
        <strain evidence="14">CR-5</strain>
    </source>
</reference>
<feature type="region of interest" description="Disordered" evidence="11">
    <location>
        <begin position="995"/>
        <end position="1016"/>
    </location>
</feature>
<feature type="region of interest" description="Disordered" evidence="11">
    <location>
        <begin position="1268"/>
        <end position="1307"/>
    </location>
</feature>
<dbReference type="Pfam" id="PF08447">
    <property type="entry name" value="PAS_3"/>
    <property type="match status" value="1"/>
</dbReference>
<dbReference type="Proteomes" id="UP000013456">
    <property type="component" value="Chromosome 12"/>
</dbReference>
<sequence>MNGYAEFPPSPSNPTKEPMEPQPSQVPLQEDVDMSSGSSGHETNENCSTGRDSQGSDCDDSGKELGMLVEPPDAHQSPDAFSLMITKSEHNPSTSGCSSDQSSKVDTHKELIKTLKELKVHLPADKKAKGKASTLATLKYALRSVKQVKANEEYYQLLMSSEGHPCGSDVPSYTVEEMESVTSEHIVKNADMFAVAVSLVSGKILYISDQVASIFHYKRDAFSDTKFVEFLAPHDVGVFHSFTSPYKLPLWSVCNGADSFTQECMEEKSFFCRVSVGKSHENEIRYHPFRMTPYLVKVREQQGAESQLCCLLLAERVHSGYEAPRIPPEKRIFTTTHTPNCLFQDVDERAVPLLGYLPQDLIETPVLVQLHPSDRPLMLAIHKKILQSGGQPFDYSPIRFRTRNGEYITLDTSWSSFINPWSRKISFIIGRHKVRVGPLNEDVFAAHPCTEEKALHPSVQELTEQIHRLLLQPVPHSGSSGYGSLGSNGSHEHLMSQTSSSDSNGHEDSRRRRAEIYKNGNKTKNRSLYSLESGEQKKNSVTAQSSASKRREQPCSLHSASASTDVHTGRLTPCRPGGVWLAEMKAVPAVEKDSLGASFPEELACKDQPTCSYQQISCLDSVIRYLESCNEAATLKRKCEFPANVPTLRSSDKRKATVSPGPHAREAEPPSRMNSHTGVSTHLTSLALPGKAESVASLTSQCSYSSTIVHVGDKKPQPELEMVEDAVSGPESLDCLVGPALACGLSQEKEPFKKLGLTKEVLAAHTQKEEQSFLQKFKEIRKLSIFQSHCHYYLQERSKGQPSERTAPGLRNTSGIDSPWRKPGKNRKLKSKRVKPRDSSESTGSGGPLPARPPLVGLNATAWSPSDTSQSSCPAVPFPAPVPAYSLPVFPAPGTVAASPAPPHASFAVPAVPVDLQHQFAVQPPPFPAPLAPVMAFMLPGYSFPSGTPNLPQAFFPSQPQFPSHPTITSEMASALQPEFPSRTSIPRQPCACPGTRATPPSAMGRASPPLFQSRSSSPLQLNLLQLEEAPEGGTGAMGTTGATETAVVGADCKPGTSRDQQPKAPLTRDEPSDTQNSDALSTSSGLLNLLLNEDLCSASGSAASESLGSGSLGCDTSPSRAGSSDTSHTSKYFGSIDSSENNHKAKMNTGMEESEHFIKCVLQDPIWLLMADADSSVMMTYQLPSRNLEAVLKEDREKLKLLQKLQPRFTESQKQELREVHQWMQTGGLPAAIDVAECVYCENKEKGNICIPYEEDTPSLGLSEVLDTKEDENGPPLNHRMEEQTDAYSLEGLRTDPDDPSTEREQLQAEASERFAAGYIQCMHEVHTFVSTCQAIDATVAAELLNHLLESMPLREGSSFQDLLGDALAGPPGVPGRSGWPAGGAPGSPIPSLPGPGDDLCSDLEEAPEAELSRAPAEGSDLVPTALGSLTAAQIARSVWRPW</sequence>
<feature type="region of interest" description="Disordered" evidence="11">
    <location>
        <begin position="1370"/>
        <end position="1421"/>
    </location>
</feature>
<dbReference type="Pfam" id="PF23170">
    <property type="entry name" value="bHLH_PER"/>
    <property type="match status" value="1"/>
</dbReference>
<dbReference type="GO" id="GO:0005634">
    <property type="term" value="C:nucleus"/>
    <property type="evidence" value="ECO:0007669"/>
    <property type="project" value="UniProtKB-SubCell"/>
</dbReference>
<name>G7N9A8_MACMU</name>
<feature type="compositionally biased region" description="Basic and acidic residues" evidence="11">
    <location>
        <begin position="504"/>
        <end position="516"/>
    </location>
</feature>
<keyword evidence="3" id="KW-0963">Cytoplasm</keyword>
<evidence type="ECO:0000256" key="2">
    <source>
        <dbReference type="ARBA" id="ARBA00004496"/>
    </source>
</evidence>
<feature type="compositionally biased region" description="Polar residues" evidence="11">
    <location>
        <begin position="1115"/>
        <end position="1138"/>
    </location>
</feature>
<keyword evidence="5" id="KW-0805">Transcription regulation</keyword>
<evidence type="ECO:0000256" key="9">
    <source>
        <dbReference type="ARBA" id="ARBA00039684"/>
    </source>
</evidence>
<evidence type="ECO:0000256" key="6">
    <source>
        <dbReference type="ARBA" id="ARBA00023108"/>
    </source>
</evidence>
<feature type="region of interest" description="Disordered" evidence="11">
    <location>
        <begin position="796"/>
        <end position="872"/>
    </location>
</feature>
<feature type="compositionally biased region" description="Acidic residues" evidence="11">
    <location>
        <begin position="1401"/>
        <end position="1410"/>
    </location>
</feature>
<dbReference type="InterPro" id="IPR003650">
    <property type="entry name" value="Orange_dom"/>
</dbReference>
<feature type="compositionally biased region" description="Polar residues" evidence="11">
    <location>
        <begin position="556"/>
        <end position="566"/>
    </location>
</feature>
<feature type="region of interest" description="Disordered" evidence="11">
    <location>
        <begin position="650"/>
        <end position="678"/>
    </location>
</feature>
<dbReference type="GO" id="GO:0003677">
    <property type="term" value="F:DNA binding"/>
    <property type="evidence" value="ECO:0007669"/>
    <property type="project" value="InterPro"/>
</dbReference>
<gene>
    <name evidence="14" type="ORF">EGK_04952</name>
</gene>
<dbReference type="Pfam" id="PF07527">
    <property type="entry name" value="Hairy_orange"/>
    <property type="match status" value="1"/>
</dbReference>
<accession>G7N9A8</accession>
<dbReference type="FunFam" id="3.30.450.20:FF:000004">
    <property type="entry name" value="Period circadian protein homolog 3"/>
    <property type="match status" value="1"/>
</dbReference>